<sequence>MMYHRLHFRFILLIFFHSLQYPHPLFQRIFVLYYSRSFISCLLFFLSFSSSLFLFTGREVHEKFIIRLQGESGQKRRLSDEHFVLLVNDFGVLFRFLSLSKYDRFLAKISHFLVIFLNSAANLF</sequence>
<evidence type="ECO:0000313" key="2">
    <source>
        <dbReference type="EMBL" id="CAG6625954.1"/>
    </source>
</evidence>
<dbReference type="AlphaFoldDB" id="A0A8D8VL09"/>
<reference evidence="2" key="1">
    <citation type="submission" date="2021-05" db="EMBL/GenBank/DDBJ databases">
        <authorList>
            <person name="Alioto T."/>
            <person name="Alioto T."/>
            <person name="Gomez Garrido J."/>
        </authorList>
    </citation>
    <scope>NUCLEOTIDE SEQUENCE</scope>
</reference>
<dbReference type="EMBL" id="HBUF01061253">
    <property type="protein sequence ID" value="CAG6625950.1"/>
    <property type="molecule type" value="Transcribed_RNA"/>
</dbReference>
<evidence type="ECO:0000256" key="1">
    <source>
        <dbReference type="SAM" id="Phobius"/>
    </source>
</evidence>
<keyword evidence="1" id="KW-1133">Transmembrane helix</keyword>
<dbReference type="EMBL" id="HBUF01061255">
    <property type="protein sequence ID" value="CAG6625954.1"/>
    <property type="molecule type" value="Transcribed_RNA"/>
</dbReference>
<name>A0A8D8VL09_9HEMI</name>
<dbReference type="EMBL" id="HBUF01061252">
    <property type="protein sequence ID" value="CAG6625948.1"/>
    <property type="molecule type" value="Transcribed_RNA"/>
</dbReference>
<dbReference type="EMBL" id="HBUF01061254">
    <property type="protein sequence ID" value="CAG6625952.1"/>
    <property type="molecule type" value="Transcribed_RNA"/>
</dbReference>
<protein>
    <submittedName>
        <fullName evidence="2">Uncharacterized protein</fullName>
    </submittedName>
</protein>
<proteinExistence type="predicted"/>
<accession>A0A8D8VL09</accession>
<organism evidence="2">
    <name type="scientific">Cacopsylla melanoneura</name>
    <dbReference type="NCBI Taxonomy" id="428564"/>
    <lineage>
        <taxon>Eukaryota</taxon>
        <taxon>Metazoa</taxon>
        <taxon>Ecdysozoa</taxon>
        <taxon>Arthropoda</taxon>
        <taxon>Hexapoda</taxon>
        <taxon>Insecta</taxon>
        <taxon>Pterygota</taxon>
        <taxon>Neoptera</taxon>
        <taxon>Paraneoptera</taxon>
        <taxon>Hemiptera</taxon>
        <taxon>Sternorrhyncha</taxon>
        <taxon>Psylloidea</taxon>
        <taxon>Psyllidae</taxon>
        <taxon>Psyllinae</taxon>
        <taxon>Cacopsylla</taxon>
    </lineage>
</organism>
<keyword evidence="1" id="KW-0812">Transmembrane</keyword>
<keyword evidence="1" id="KW-0472">Membrane</keyword>
<feature type="transmembrane region" description="Helical" evidence="1">
    <location>
        <begin position="37"/>
        <end position="57"/>
    </location>
</feature>